<dbReference type="AlphaFoldDB" id="A0A8J2WLR4"/>
<keyword evidence="3" id="KW-1185">Reference proteome</keyword>
<gene>
    <name evidence="2" type="ORF">DGAL_LOCUS12866</name>
</gene>
<protein>
    <recommendedName>
        <fullName evidence="4">Cuticular protein</fullName>
    </recommendedName>
</protein>
<dbReference type="EMBL" id="CAKKLH010000292">
    <property type="protein sequence ID" value="CAH0109388.1"/>
    <property type="molecule type" value="Genomic_DNA"/>
</dbReference>
<dbReference type="Proteomes" id="UP000789390">
    <property type="component" value="Unassembled WGS sequence"/>
</dbReference>
<evidence type="ECO:0008006" key="4">
    <source>
        <dbReference type="Google" id="ProtNLM"/>
    </source>
</evidence>
<dbReference type="OrthoDB" id="6339759at2759"/>
<keyword evidence="1" id="KW-0732">Signal</keyword>
<organism evidence="2 3">
    <name type="scientific">Daphnia galeata</name>
    <dbReference type="NCBI Taxonomy" id="27404"/>
    <lineage>
        <taxon>Eukaryota</taxon>
        <taxon>Metazoa</taxon>
        <taxon>Ecdysozoa</taxon>
        <taxon>Arthropoda</taxon>
        <taxon>Crustacea</taxon>
        <taxon>Branchiopoda</taxon>
        <taxon>Diplostraca</taxon>
        <taxon>Cladocera</taxon>
        <taxon>Anomopoda</taxon>
        <taxon>Daphniidae</taxon>
        <taxon>Daphnia</taxon>
    </lineage>
</organism>
<comment type="caution">
    <text evidence="2">The sequence shown here is derived from an EMBL/GenBank/DDBJ whole genome shotgun (WGS) entry which is preliminary data.</text>
</comment>
<feature type="chain" id="PRO_5035204499" description="Cuticular protein" evidence="1">
    <location>
        <begin position="21"/>
        <end position="108"/>
    </location>
</feature>
<evidence type="ECO:0000313" key="3">
    <source>
        <dbReference type="Proteomes" id="UP000789390"/>
    </source>
</evidence>
<sequence>MAKFTAALLILVSFVAVAMANGYKEKSYESASYMKPKYEASYVPEKKYYETPSYHAPKAYHVPSYTAKAYSPPQPSYHMKAKAYNPQPSYMEKGYGKPKSYGAYSAPY</sequence>
<reference evidence="2" key="1">
    <citation type="submission" date="2021-11" db="EMBL/GenBank/DDBJ databases">
        <authorList>
            <person name="Schell T."/>
        </authorList>
    </citation>
    <scope>NUCLEOTIDE SEQUENCE</scope>
    <source>
        <strain evidence="2">M5</strain>
    </source>
</reference>
<name>A0A8J2WLR4_9CRUS</name>
<accession>A0A8J2WLR4</accession>
<proteinExistence type="predicted"/>
<evidence type="ECO:0000256" key="1">
    <source>
        <dbReference type="SAM" id="SignalP"/>
    </source>
</evidence>
<feature type="signal peptide" evidence="1">
    <location>
        <begin position="1"/>
        <end position="20"/>
    </location>
</feature>
<evidence type="ECO:0000313" key="2">
    <source>
        <dbReference type="EMBL" id="CAH0109388.1"/>
    </source>
</evidence>